<feature type="transmembrane region" description="Helical" evidence="5">
    <location>
        <begin position="865"/>
        <end position="886"/>
    </location>
</feature>
<dbReference type="InterPro" id="IPR011047">
    <property type="entry name" value="Quinoprotein_ADH-like_sf"/>
</dbReference>
<evidence type="ECO:0000256" key="2">
    <source>
        <dbReference type="ARBA" id="ARBA00022692"/>
    </source>
</evidence>
<gene>
    <name evidence="7" type="ORF">ENN98_07170</name>
</gene>
<dbReference type="InterPro" id="IPR015943">
    <property type="entry name" value="WD40/YVTN_repeat-like_dom_sf"/>
</dbReference>
<feature type="transmembrane region" description="Helical" evidence="5">
    <location>
        <begin position="517"/>
        <end position="537"/>
    </location>
</feature>
<dbReference type="EMBL" id="DSDS01000158">
    <property type="protein sequence ID" value="HET98456.1"/>
    <property type="molecule type" value="Genomic_DNA"/>
</dbReference>
<evidence type="ECO:0000256" key="4">
    <source>
        <dbReference type="ARBA" id="ARBA00023136"/>
    </source>
</evidence>
<feature type="transmembrane region" description="Helical" evidence="5">
    <location>
        <begin position="799"/>
        <end position="820"/>
    </location>
</feature>
<keyword evidence="2 5" id="KW-0812">Transmembrane</keyword>
<evidence type="ECO:0000313" key="7">
    <source>
        <dbReference type="EMBL" id="HET98456.1"/>
    </source>
</evidence>
<comment type="caution">
    <text evidence="7">The sequence shown here is derived from an EMBL/GenBank/DDBJ whole genome shotgun (WGS) entry which is preliminary data.</text>
</comment>
<protein>
    <submittedName>
        <fullName evidence="7">ABC transporter permease subunit</fullName>
    </submittedName>
</protein>
<feature type="transmembrane region" description="Helical" evidence="5">
    <location>
        <begin position="58"/>
        <end position="86"/>
    </location>
</feature>
<dbReference type="Pfam" id="PF00528">
    <property type="entry name" value="BPD_transp_1"/>
    <property type="match status" value="1"/>
</dbReference>
<dbReference type="SUPFAM" id="SSF50998">
    <property type="entry name" value="Quinoprotein alcohol dehydrogenase-like"/>
    <property type="match status" value="1"/>
</dbReference>
<name>A0A7C2XPL9_9BACT</name>
<reference evidence="7" key="1">
    <citation type="journal article" date="2020" name="mSystems">
        <title>Genome- and Community-Level Interaction Insights into Carbon Utilization and Element Cycling Functions of Hydrothermarchaeota in Hydrothermal Sediment.</title>
        <authorList>
            <person name="Zhou Z."/>
            <person name="Liu Y."/>
            <person name="Xu W."/>
            <person name="Pan J."/>
            <person name="Luo Z.H."/>
            <person name="Li M."/>
        </authorList>
    </citation>
    <scope>NUCLEOTIDE SEQUENCE [LARGE SCALE GENOMIC DNA]</scope>
    <source>
        <strain evidence="7">SpSt-1224</strain>
    </source>
</reference>
<keyword evidence="3 5" id="KW-1133">Transmembrane helix</keyword>
<dbReference type="PANTHER" id="PTHR42727:SF1">
    <property type="entry name" value="PHOSPHATE TRANSPORT SYSTEM PERMEASE"/>
    <property type="match status" value="1"/>
</dbReference>
<dbReference type="PROSITE" id="PS50928">
    <property type="entry name" value="ABC_TM1"/>
    <property type="match status" value="1"/>
</dbReference>
<dbReference type="InterPro" id="IPR000515">
    <property type="entry name" value="MetI-like"/>
</dbReference>
<dbReference type="CDD" id="cd06261">
    <property type="entry name" value="TM_PBP2"/>
    <property type="match status" value="1"/>
</dbReference>
<dbReference type="PANTHER" id="PTHR42727">
    <property type="entry name" value="PHOSPHATE TRANSPORT SYSTEM PERMEASE PROTEIN"/>
    <property type="match status" value="1"/>
</dbReference>
<feature type="transmembrane region" description="Helical" evidence="5">
    <location>
        <begin position="558"/>
        <end position="576"/>
    </location>
</feature>
<feature type="transmembrane region" description="Helical" evidence="5">
    <location>
        <begin position="707"/>
        <end position="730"/>
    </location>
</feature>
<dbReference type="GO" id="GO:0055085">
    <property type="term" value="P:transmembrane transport"/>
    <property type="evidence" value="ECO:0007669"/>
    <property type="project" value="InterPro"/>
</dbReference>
<comment type="subcellular location">
    <subcellularLocation>
        <location evidence="1 5">Cell membrane</location>
        <topology evidence="1 5">Multi-pass membrane protein</topology>
    </subcellularLocation>
</comment>
<organism evidence="7">
    <name type="scientific">Desulfurivibrio alkaliphilus</name>
    <dbReference type="NCBI Taxonomy" id="427923"/>
    <lineage>
        <taxon>Bacteria</taxon>
        <taxon>Pseudomonadati</taxon>
        <taxon>Thermodesulfobacteriota</taxon>
        <taxon>Desulfobulbia</taxon>
        <taxon>Desulfobulbales</taxon>
        <taxon>Desulfobulbaceae</taxon>
        <taxon>Desulfurivibrio</taxon>
    </lineage>
</organism>
<dbReference type="Gene3D" id="2.130.10.10">
    <property type="entry name" value="YVTN repeat-like/Quinoprotein amine dehydrogenase"/>
    <property type="match status" value="1"/>
</dbReference>
<keyword evidence="4 5" id="KW-0472">Membrane</keyword>
<dbReference type="InterPro" id="IPR035906">
    <property type="entry name" value="MetI-like_sf"/>
</dbReference>
<dbReference type="Gene3D" id="1.10.3720.10">
    <property type="entry name" value="MetI-like"/>
    <property type="match status" value="2"/>
</dbReference>
<feature type="transmembrane region" description="Helical" evidence="5">
    <location>
        <begin position="750"/>
        <end position="770"/>
    </location>
</feature>
<comment type="similarity">
    <text evidence="5">Belongs to the binding-protein-dependent transport system permease family.</text>
</comment>
<dbReference type="SUPFAM" id="SSF161098">
    <property type="entry name" value="MetI-like"/>
    <property type="match status" value="2"/>
</dbReference>
<evidence type="ECO:0000259" key="6">
    <source>
        <dbReference type="PROSITE" id="PS50928"/>
    </source>
</evidence>
<evidence type="ECO:0000256" key="1">
    <source>
        <dbReference type="ARBA" id="ARBA00004651"/>
    </source>
</evidence>
<keyword evidence="5" id="KW-0813">Transport</keyword>
<sequence>MLRWRKAKSLAPPGFRLPKKTVLTATKNMSTPKKFTGAGRRYTTKASVKLLDHLAKTLITLGGVGTIIAVIGVFVYLASVVVPLFAGADRELRHQVTALDEAAKSAEYLVADEFLLSAWVTEERGSRIRSFRLDNGETLSSNELFAGETPLAITYEPNSQTVAATFADGRMQLSEVAIKTEFILADESTLPAEIQALETGEIASHEGGVVQRTPVGQLRRLRLEIDHQPPIATGHEGLVLIDFALLSSGPVIATLSADGTLRVQNITVRRNMLTGQVSSSVSGGELAIDLADHGLPRQIMVSGRGDTVYLLWADGHLVRVDSRNTRQMVVAEELNLLPAGDARITAAAFLIGKTTIIVGDSKGRVQAWFRTRPEGATSPDGGVLTMVHDLGQGPAAVTSLSASMRTRLLTVGFADGTVQVYHVTSDQLLAEEKAEGGAVAAATLAPRDNLFAVLTPAGLTAWDFNPKHPAANLHTIFGKVHYEGLNEPRYVWQSASGTDDFEPKYSLTPLIFGTLKATFYSMLFGVPLALLAAIYTSEFMESGGLRTRIKPLVEVMESLPTVVLGFLAALVFATFVEGAVAGVLAAFITVPLCFVLAAYLFQLLPVEKFVRMSRFRFFFLLFLALPAGTFLAGQFGPILEFLLFSGDIKAWLDGQVGSGTGGWFIMFLPVSLLVVIFLLGGWVNPWLRERGANHSRFYTGVVEVGKFVVGTLAVLTLSWLLASLLTAIGFDSRGDFPLVGQVMGTYVQRNALVVGFVMGFAIIPAVYTIAEDALSSVPEHLRSGSLAAGATPWQTAIRIIIPTAASGLFSAVMLGLGRAVGETMIVLMATGNTPVMEWNIFNGFRTLSANIAVELPESVIFSTHYRVLFLAALTLFLLTFVINTLAEVVRQRFRKRAYQL</sequence>
<dbReference type="Proteomes" id="UP000885986">
    <property type="component" value="Unassembled WGS sequence"/>
</dbReference>
<dbReference type="GO" id="GO:0005886">
    <property type="term" value="C:plasma membrane"/>
    <property type="evidence" value="ECO:0007669"/>
    <property type="project" value="UniProtKB-SubCell"/>
</dbReference>
<feature type="transmembrane region" description="Helical" evidence="5">
    <location>
        <begin position="582"/>
        <end position="605"/>
    </location>
</feature>
<accession>A0A7C2XPL9</accession>
<proteinExistence type="inferred from homology"/>
<dbReference type="AlphaFoldDB" id="A0A7C2XPL9"/>
<evidence type="ECO:0000256" key="3">
    <source>
        <dbReference type="ARBA" id="ARBA00022989"/>
    </source>
</evidence>
<feature type="domain" description="ABC transmembrane type-1" evidence="6">
    <location>
        <begin position="511"/>
        <end position="886"/>
    </location>
</feature>
<feature type="transmembrane region" description="Helical" evidence="5">
    <location>
        <begin position="663"/>
        <end position="687"/>
    </location>
</feature>
<evidence type="ECO:0000256" key="5">
    <source>
        <dbReference type="RuleBase" id="RU363032"/>
    </source>
</evidence>
<feature type="transmembrane region" description="Helical" evidence="5">
    <location>
        <begin position="617"/>
        <end position="643"/>
    </location>
</feature>